<evidence type="ECO:0008006" key="7">
    <source>
        <dbReference type="Google" id="ProtNLM"/>
    </source>
</evidence>
<evidence type="ECO:0000313" key="6">
    <source>
        <dbReference type="EMBL" id="CAD9246270.1"/>
    </source>
</evidence>
<accession>A0A6U4DCU0</accession>
<dbReference type="SUPFAM" id="SSF46934">
    <property type="entry name" value="UBA-like"/>
    <property type="match status" value="1"/>
</dbReference>
<feature type="region of interest" description="Disordered" evidence="2">
    <location>
        <begin position="268"/>
        <end position="346"/>
    </location>
</feature>
<reference evidence="6" key="1">
    <citation type="submission" date="2021-01" db="EMBL/GenBank/DDBJ databases">
        <authorList>
            <person name="Corre E."/>
            <person name="Pelletier E."/>
            <person name="Niang G."/>
            <person name="Scheremetjew M."/>
            <person name="Finn R."/>
            <person name="Kale V."/>
            <person name="Holt S."/>
            <person name="Cochrane G."/>
            <person name="Meng A."/>
            <person name="Brown T."/>
            <person name="Cohen L."/>
        </authorList>
    </citation>
    <scope>NUCLEOTIDE SEQUENCE</scope>
    <source>
        <strain evidence="6">CCMP2877</strain>
    </source>
</reference>
<organism evidence="6">
    <name type="scientific">Phaeomonas parva</name>
    <dbReference type="NCBI Taxonomy" id="124430"/>
    <lineage>
        <taxon>Eukaryota</taxon>
        <taxon>Sar</taxon>
        <taxon>Stramenopiles</taxon>
        <taxon>Ochrophyta</taxon>
        <taxon>Pinguiophyceae</taxon>
        <taxon>Pinguiochrysidales</taxon>
        <taxon>Pinguiochrysidaceae</taxon>
        <taxon>Phaeomonas</taxon>
    </lineage>
</organism>
<gene>
    <name evidence="5" type="ORF">PPAR1163_LOCUS4621</name>
    <name evidence="6" type="ORF">PPAR1163_LOCUS4622</name>
</gene>
<dbReference type="PROSITE" id="PS51352">
    <property type="entry name" value="THIOREDOXIN_2"/>
    <property type="match status" value="1"/>
</dbReference>
<feature type="domain" description="UBA" evidence="3">
    <location>
        <begin position="218"/>
        <end position="267"/>
    </location>
</feature>
<evidence type="ECO:0000313" key="5">
    <source>
        <dbReference type="EMBL" id="CAD9246269.1"/>
    </source>
</evidence>
<dbReference type="InterPro" id="IPR009060">
    <property type="entry name" value="UBA-like_sf"/>
</dbReference>
<evidence type="ECO:0000259" key="3">
    <source>
        <dbReference type="PROSITE" id="PS50030"/>
    </source>
</evidence>
<dbReference type="Pfam" id="PF22562">
    <property type="entry name" value="UBA_7"/>
    <property type="match status" value="1"/>
</dbReference>
<dbReference type="PROSITE" id="PS50330">
    <property type="entry name" value="UIM"/>
    <property type="match status" value="1"/>
</dbReference>
<keyword evidence="1" id="KW-1015">Disulfide bond</keyword>
<dbReference type="PROSITE" id="PS50030">
    <property type="entry name" value="UBA"/>
    <property type="match status" value="1"/>
</dbReference>
<evidence type="ECO:0000259" key="4">
    <source>
        <dbReference type="PROSITE" id="PS51352"/>
    </source>
</evidence>
<dbReference type="SUPFAM" id="SSF52833">
    <property type="entry name" value="Thioredoxin-like"/>
    <property type="match status" value="1"/>
</dbReference>
<dbReference type="Pfam" id="PF00085">
    <property type="entry name" value="Thioredoxin"/>
    <property type="match status" value="1"/>
</dbReference>
<protein>
    <recommendedName>
        <fullName evidence="7">Thioredoxin domain-containing protein</fullName>
    </recommendedName>
</protein>
<dbReference type="PANTHER" id="PTHR46115">
    <property type="entry name" value="THIOREDOXIN-LIKE PROTEIN 1"/>
    <property type="match status" value="1"/>
</dbReference>
<dbReference type="Gene3D" id="3.40.30.10">
    <property type="entry name" value="Glutaredoxin"/>
    <property type="match status" value="1"/>
</dbReference>
<dbReference type="EMBL" id="HBGJ01007362">
    <property type="protein sequence ID" value="CAD9246270.1"/>
    <property type="molecule type" value="Transcribed_RNA"/>
</dbReference>
<feature type="domain" description="Thioredoxin" evidence="4">
    <location>
        <begin position="1"/>
        <end position="106"/>
    </location>
</feature>
<dbReference type="AlphaFoldDB" id="A0A6U4DCU0"/>
<dbReference type="InterPro" id="IPR003903">
    <property type="entry name" value="UIM_dom"/>
</dbReference>
<sequence>MPVHEVQGLNDFHTQLRNPKKLVVSYFGAHWCGPCKMYGPMFDAMAGQNPQAHFIKVYEDANRDVIAEQGVRAYPTTKIFVEGTVKGEVRGANAPEVQRIVQELQGSMFHAFGGSGATLGGGGATASAEDARAARLKRFAAPAKPNPWLDAAPATTPIESGDAKMDVCGPDGCPPEAGSNPPDILAEDDELQAAIAMSMSDAAETGDSGEAKEGGEAAMDEEDTELTQGVGKLLLEMGFNEVRSRKALRSAGAGADLDACVNWLMEHQDDEDIDDPATLPPKPMPKKELTPAERAAKMEAVQKRMAERRREREEAEKAADINRESDRRQMGKDMQVGANPNPNPYP</sequence>
<dbReference type="CDD" id="cd02947">
    <property type="entry name" value="TRX_family"/>
    <property type="match status" value="1"/>
</dbReference>
<dbReference type="InterPro" id="IPR013766">
    <property type="entry name" value="Thioredoxin_domain"/>
</dbReference>
<feature type="compositionally biased region" description="Basic and acidic residues" evidence="2">
    <location>
        <begin position="285"/>
        <end position="331"/>
    </location>
</feature>
<dbReference type="InterPro" id="IPR036249">
    <property type="entry name" value="Thioredoxin-like_sf"/>
</dbReference>
<dbReference type="Gene3D" id="1.10.8.10">
    <property type="entry name" value="DNA helicase RuvA subunit, C-terminal domain"/>
    <property type="match status" value="1"/>
</dbReference>
<dbReference type="InterPro" id="IPR015940">
    <property type="entry name" value="UBA"/>
</dbReference>
<evidence type="ECO:0000256" key="2">
    <source>
        <dbReference type="SAM" id="MobiDB-lite"/>
    </source>
</evidence>
<evidence type="ECO:0000256" key="1">
    <source>
        <dbReference type="ARBA" id="ARBA00023157"/>
    </source>
</evidence>
<feature type="region of interest" description="Disordered" evidence="2">
    <location>
        <begin position="200"/>
        <end position="223"/>
    </location>
</feature>
<dbReference type="EMBL" id="HBGJ01007361">
    <property type="protein sequence ID" value="CAD9246269.1"/>
    <property type="molecule type" value="Transcribed_RNA"/>
</dbReference>
<feature type="region of interest" description="Disordered" evidence="2">
    <location>
        <begin position="144"/>
        <end position="184"/>
    </location>
</feature>
<proteinExistence type="predicted"/>
<name>A0A6U4DCU0_9STRA</name>